<dbReference type="RefSeq" id="XP_009017421.1">
    <property type="nucleotide sequence ID" value="XM_009019173.1"/>
</dbReference>
<dbReference type="EMBL" id="AMQM01009487">
    <property type="status" value="NOT_ANNOTATED_CDS"/>
    <property type="molecule type" value="Genomic_DNA"/>
</dbReference>
<dbReference type="CTD" id="20209443"/>
<protein>
    <submittedName>
        <fullName evidence="2 3">Uncharacterized protein</fullName>
    </submittedName>
</protein>
<reference evidence="2 4" key="2">
    <citation type="journal article" date="2013" name="Nature">
        <title>Insights into bilaterian evolution from three spiralian genomes.</title>
        <authorList>
            <person name="Simakov O."/>
            <person name="Marletaz F."/>
            <person name="Cho S.J."/>
            <person name="Edsinger-Gonzales E."/>
            <person name="Havlak P."/>
            <person name="Hellsten U."/>
            <person name="Kuo D.H."/>
            <person name="Larsson T."/>
            <person name="Lv J."/>
            <person name="Arendt D."/>
            <person name="Savage R."/>
            <person name="Osoegawa K."/>
            <person name="de Jong P."/>
            <person name="Grimwood J."/>
            <person name="Chapman J.A."/>
            <person name="Shapiro H."/>
            <person name="Aerts A."/>
            <person name="Otillar R.P."/>
            <person name="Terry A.Y."/>
            <person name="Boore J.L."/>
            <person name="Grigoriev I.V."/>
            <person name="Lindberg D.R."/>
            <person name="Seaver E.C."/>
            <person name="Weisblat D.A."/>
            <person name="Putnam N.H."/>
            <person name="Rokhsar D.S."/>
        </authorList>
    </citation>
    <scope>NUCLEOTIDE SEQUENCE</scope>
</reference>
<dbReference type="OrthoDB" id="6288302at2759"/>
<dbReference type="GeneID" id="20209443"/>
<feature type="region of interest" description="Disordered" evidence="1">
    <location>
        <begin position="39"/>
        <end position="94"/>
    </location>
</feature>
<dbReference type="AlphaFoldDB" id="T1FKU4"/>
<evidence type="ECO:0000313" key="2">
    <source>
        <dbReference type="EMBL" id="ESO04481.1"/>
    </source>
</evidence>
<keyword evidence="4" id="KW-1185">Reference proteome</keyword>
<proteinExistence type="predicted"/>
<gene>
    <name evidence="3" type="primary">20209443</name>
    <name evidence="2" type="ORF">HELRODRAFT_184244</name>
</gene>
<reference evidence="3" key="3">
    <citation type="submission" date="2015-06" db="UniProtKB">
        <authorList>
            <consortium name="EnsemblMetazoa"/>
        </authorList>
    </citation>
    <scope>IDENTIFICATION</scope>
</reference>
<dbReference type="KEGG" id="hro:HELRODRAFT_184244"/>
<evidence type="ECO:0000313" key="3">
    <source>
        <dbReference type="EnsemblMetazoa" id="HelroP184244"/>
    </source>
</evidence>
<feature type="compositionally biased region" description="Polar residues" evidence="1">
    <location>
        <begin position="39"/>
        <end position="59"/>
    </location>
</feature>
<organism evidence="3 4">
    <name type="scientific">Helobdella robusta</name>
    <name type="common">Californian leech</name>
    <dbReference type="NCBI Taxonomy" id="6412"/>
    <lineage>
        <taxon>Eukaryota</taxon>
        <taxon>Metazoa</taxon>
        <taxon>Spiralia</taxon>
        <taxon>Lophotrochozoa</taxon>
        <taxon>Annelida</taxon>
        <taxon>Clitellata</taxon>
        <taxon>Hirudinea</taxon>
        <taxon>Rhynchobdellida</taxon>
        <taxon>Glossiphoniidae</taxon>
        <taxon>Helobdella</taxon>
    </lineage>
</organism>
<sequence>MPRAFVVTKKLHRNTKHTTKHTTKNTKYEAKLLKKVTTSRSLDSNKSVGGCSSNSSDVSRSGCGSGSNFASGDLPDLLPPQIPPRNSVAGRKVFDGNSFGDEGISKHSSMRSFQAFGFGANNNASANNSNNLSNLNNNNNISSNTTSNSTHHYGNNINNNSIMTGQFSTLSSLPSRGSHINVNVAPTVSTENNDTPEIHKYQKRFNSDVLCAALWGVNLLIGTDSGLVLLDRSGQGKASRDDCEVALARRFNQPGVSRPAKGPRSYEVSWNFYLVLDKIHFQSAIRNGFRNQKLTK</sequence>
<dbReference type="PANTHER" id="PTHR47096:SF1">
    <property type="entry name" value="MISSHAPEN LIKE KINASE 1"/>
    <property type="match status" value="1"/>
</dbReference>
<name>T1FKU4_HELRO</name>
<evidence type="ECO:0000256" key="1">
    <source>
        <dbReference type="SAM" id="MobiDB-lite"/>
    </source>
</evidence>
<dbReference type="EnsemblMetazoa" id="HelroT184244">
    <property type="protein sequence ID" value="HelroP184244"/>
    <property type="gene ID" value="HelroG184244"/>
</dbReference>
<evidence type="ECO:0000313" key="4">
    <source>
        <dbReference type="Proteomes" id="UP000015101"/>
    </source>
</evidence>
<accession>T1FKU4</accession>
<reference evidence="4" key="1">
    <citation type="submission" date="2012-12" db="EMBL/GenBank/DDBJ databases">
        <authorList>
            <person name="Hellsten U."/>
            <person name="Grimwood J."/>
            <person name="Chapman J.A."/>
            <person name="Shapiro H."/>
            <person name="Aerts A."/>
            <person name="Otillar R.P."/>
            <person name="Terry A.Y."/>
            <person name="Boore J.L."/>
            <person name="Simakov O."/>
            <person name="Marletaz F."/>
            <person name="Cho S.-J."/>
            <person name="Edsinger-Gonzales E."/>
            <person name="Havlak P."/>
            <person name="Kuo D.-H."/>
            <person name="Larsson T."/>
            <person name="Lv J."/>
            <person name="Arendt D."/>
            <person name="Savage R."/>
            <person name="Osoegawa K."/>
            <person name="de Jong P."/>
            <person name="Lindberg D.R."/>
            <person name="Seaver E.C."/>
            <person name="Weisblat D.A."/>
            <person name="Putnam N.H."/>
            <person name="Grigoriev I.V."/>
            <person name="Rokhsar D.S."/>
        </authorList>
    </citation>
    <scope>NUCLEOTIDE SEQUENCE</scope>
</reference>
<dbReference type="HOGENOM" id="CLU_940981_0_0_1"/>
<dbReference type="InParanoid" id="T1FKU4"/>
<dbReference type="eggNOG" id="KOG0587">
    <property type="taxonomic scope" value="Eukaryota"/>
</dbReference>
<dbReference type="Proteomes" id="UP000015101">
    <property type="component" value="Unassembled WGS sequence"/>
</dbReference>
<dbReference type="PANTHER" id="PTHR47096">
    <property type="entry name" value="MISSHAPEN LIKE KINASE 1"/>
    <property type="match status" value="1"/>
</dbReference>
<dbReference type="EMBL" id="KB096497">
    <property type="protein sequence ID" value="ESO04481.1"/>
    <property type="molecule type" value="Genomic_DNA"/>
</dbReference>
<dbReference type="InterPro" id="IPR051700">
    <property type="entry name" value="STE20_Ser-Thr_kinase"/>
</dbReference>